<dbReference type="PANTHER" id="PTHR33265">
    <property type="entry name" value="AVR9/CF-9 RAPIDLY ELICITED PROTEIN-RELATED"/>
    <property type="match status" value="1"/>
</dbReference>
<gene>
    <name evidence="1" type="ORF">U9M48_025115</name>
</gene>
<proteinExistence type="predicted"/>
<name>A0AAQ3TSW2_PASNO</name>
<protein>
    <submittedName>
        <fullName evidence="1">Uncharacterized protein</fullName>
    </submittedName>
</protein>
<dbReference type="AlphaFoldDB" id="A0AAQ3TSW2"/>
<evidence type="ECO:0000313" key="2">
    <source>
        <dbReference type="Proteomes" id="UP001341281"/>
    </source>
</evidence>
<dbReference type="Pfam" id="PF05553">
    <property type="entry name" value="DUF761"/>
    <property type="match status" value="1"/>
</dbReference>
<accession>A0AAQ3TSW2</accession>
<reference evidence="1 2" key="1">
    <citation type="submission" date="2024-02" db="EMBL/GenBank/DDBJ databases">
        <title>High-quality chromosome-scale genome assembly of Pensacola bahiagrass (Paspalum notatum Flugge var. saurae).</title>
        <authorList>
            <person name="Vega J.M."/>
            <person name="Podio M."/>
            <person name="Orjuela J."/>
            <person name="Siena L.A."/>
            <person name="Pessino S.C."/>
            <person name="Combes M.C."/>
            <person name="Mariac C."/>
            <person name="Albertini E."/>
            <person name="Pupilli F."/>
            <person name="Ortiz J.P.A."/>
            <person name="Leblanc O."/>
        </authorList>
    </citation>
    <scope>NUCLEOTIDE SEQUENCE [LARGE SCALE GENOMIC DNA]</scope>
    <source>
        <strain evidence="1">R1</strain>
        <tissue evidence="1">Leaf</tissue>
    </source>
</reference>
<dbReference type="PANTHER" id="PTHR33265:SF57">
    <property type="entry name" value="OS02G0229800 PROTEIN"/>
    <property type="match status" value="1"/>
</dbReference>
<keyword evidence="2" id="KW-1185">Reference proteome</keyword>
<dbReference type="Proteomes" id="UP001341281">
    <property type="component" value="Chromosome 05"/>
</dbReference>
<dbReference type="EMBL" id="CP144749">
    <property type="protein sequence ID" value="WVZ77225.1"/>
    <property type="molecule type" value="Genomic_DNA"/>
</dbReference>
<dbReference type="InterPro" id="IPR008480">
    <property type="entry name" value="DUF761_pln"/>
</dbReference>
<organism evidence="1 2">
    <name type="scientific">Paspalum notatum var. saurae</name>
    <dbReference type="NCBI Taxonomy" id="547442"/>
    <lineage>
        <taxon>Eukaryota</taxon>
        <taxon>Viridiplantae</taxon>
        <taxon>Streptophyta</taxon>
        <taxon>Embryophyta</taxon>
        <taxon>Tracheophyta</taxon>
        <taxon>Spermatophyta</taxon>
        <taxon>Magnoliopsida</taxon>
        <taxon>Liliopsida</taxon>
        <taxon>Poales</taxon>
        <taxon>Poaceae</taxon>
        <taxon>PACMAD clade</taxon>
        <taxon>Panicoideae</taxon>
        <taxon>Andropogonodae</taxon>
        <taxon>Paspaleae</taxon>
        <taxon>Paspalinae</taxon>
        <taxon>Paspalum</taxon>
    </lineage>
</organism>
<sequence>MVSASASATPSPAAAQLVQHWASAAGGSPADGGAQVDRRADEFIRRFYEQLRAQRSAASTPDYYGAGAATTSASRAPWPVTAGIA</sequence>
<evidence type="ECO:0000313" key="1">
    <source>
        <dbReference type="EMBL" id="WVZ77225.1"/>
    </source>
</evidence>